<feature type="region of interest" description="Disordered" evidence="1">
    <location>
        <begin position="46"/>
        <end position="69"/>
    </location>
</feature>
<accession>A0A8I0ZYT0</accession>
<gene>
    <name evidence="2" type="ORF">I3517_14855</name>
</gene>
<evidence type="ECO:0000256" key="1">
    <source>
        <dbReference type="SAM" id="MobiDB-lite"/>
    </source>
</evidence>
<sequence length="69" mass="7267">MTGRAHEDGMFGDIGGIAVLAHTGETQARLKILVCKVRDVERTLGRAKTASGQLSANLEPPESDSTQSS</sequence>
<dbReference type="AlphaFoldDB" id="A0A8I0ZYT0"/>
<evidence type="ECO:0000313" key="3">
    <source>
        <dbReference type="Proteomes" id="UP000627573"/>
    </source>
</evidence>
<reference evidence="2 3" key="1">
    <citation type="submission" date="2020-12" db="EMBL/GenBank/DDBJ databases">
        <title>Draft genome sequence of furan degrading bacterial strain FUR100.</title>
        <authorList>
            <person name="Woiski C."/>
        </authorList>
    </citation>
    <scope>NUCLEOTIDE SEQUENCE [LARGE SCALE GENOMIC DNA]</scope>
    <source>
        <strain evidence="2 3">FUR100</strain>
    </source>
</reference>
<evidence type="ECO:0000313" key="2">
    <source>
        <dbReference type="EMBL" id="MBH5143891.1"/>
    </source>
</evidence>
<protein>
    <submittedName>
        <fullName evidence="2">Uncharacterized protein</fullName>
    </submittedName>
</protein>
<dbReference type="RefSeq" id="WP_197941196.1">
    <property type="nucleotide sequence ID" value="NZ_JAECSB010000049.1"/>
</dbReference>
<organism evidence="2 3">
    <name type="scientific">Rhodococcus erythropolis</name>
    <name type="common">Arthrobacter picolinophilus</name>
    <dbReference type="NCBI Taxonomy" id="1833"/>
    <lineage>
        <taxon>Bacteria</taxon>
        <taxon>Bacillati</taxon>
        <taxon>Actinomycetota</taxon>
        <taxon>Actinomycetes</taxon>
        <taxon>Mycobacteriales</taxon>
        <taxon>Nocardiaceae</taxon>
        <taxon>Rhodococcus</taxon>
        <taxon>Rhodococcus erythropolis group</taxon>
    </lineage>
</organism>
<dbReference type="Proteomes" id="UP000627573">
    <property type="component" value="Unassembled WGS sequence"/>
</dbReference>
<proteinExistence type="predicted"/>
<comment type="caution">
    <text evidence="2">The sequence shown here is derived from an EMBL/GenBank/DDBJ whole genome shotgun (WGS) entry which is preliminary data.</text>
</comment>
<keyword evidence="3" id="KW-1185">Reference proteome</keyword>
<dbReference type="EMBL" id="JAECSB010000049">
    <property type="protein sequence ID" value="MBH5143891.1"/>
    <property type="molecule type" value="Genomic_DNA"/>
</dbReference>
<name>A0A8I0ZYT0_RHOER</name>